<reference evidence="2 3" key="1">
    <citation type="submission" date="2019-08" db="EMBL/GenBank/DDBJ databases">
        <title>Complete genome sequence of Terriglobus albidus strain ORNL.</title>
        <authorList>
            <person name="Podar M."/>
        </authorList>
    </citation>
    <scope>NUCLEOTIDE SEQUENCE [LARGE SCALE GENOMIC DNA]</scope>
    <source>
        <strain evidence="2 3">ORNL</strain>
    </source>
</reference>
<keyword evidence="1" id="KW-0472">Membrane</keyword>
<keyword evidence="1" id="KW-0812">Transmembrane</keyword>
<feature type="transmembrane region" description="Helical" evidence="1">
    <location>
        <begin position="71"/>
        <end position="89"/>
    </location>
</feature>
<proteinExistence type="predicted"/>
<sequence>MLRSTLDRIIPALLIMLALSPLYLAFYFMHMYQRHGMPTNAVITVGSPYLIPTLAYLSSAYLYWRLPNARTIFQVLGVLYGALYALPLWRLKDSLSSWSVLHGNILAVGAWETAGVVLLGLLCAVQMLTQIRRPAQAN</sequence>
<dbReference type="AlphaFoldDB" id="A0A5B9E352"/>
<feature type="transmembrane region" description="Helical" evidence="1">
    <location>
        <begin position="41"/>
        <end position="64"/>
    </location>
</feature>
<feature type="transmembrane region" description="Helical" evidence="1">
    <location>
        <begin position="12"/>
        <end position="29"/>
    </location>
</feature>
<evidence type="ECO:0000313" key="3">
    <source>
        <dbReference type="Proteomes" id="UP000321820"/>
    </source>
</evidence>
<evidence type="ECO:0000313" key="2">
    <source>
        <dbReference type="EMBL" id="QEE26762.1"/>
    </source>
</evidence>
<name>A0A5B9E352_9BACT</name>
<accession>A0A5B9E352</accession>
<keyword evidence="3" id="KW-1185">Reference proteome</keyword>
<evidence type="ECO:0000256" key="1">
    <source>
        <dbReference type="SAM" id="Phobius"/>
    </source>
</evidence>
<dbReference type="KEGG" id="talb:FTW19_01330"/>
<gene>
    <name evidence="2" type="ORF">FTW19_01330</name>
</gene>
<organism evidence="2 3">
    <name type="scientific">Terriglobus albidus</name>
    <dbReference type="NCBI Taxonomy" id="1592106"/>
    <lineage>
        <taxon>Bacteria</taxon>
        <taxon>Pseudomonadati</taxon>
        <taxon>Acidobacteriota</taxon>
        <taxon>Terriglobia</taxon>
        <taxon>Terriglobales</taxon>
        <taxon>Acidobacteriaceae</taxon>
        <taxon>Terriglobus</taxon>
    </lineage>
</organism>
<dbReference type="RefSeq" id="WP_147645900.1">
    <property type="nucleotide sequence ID" value="NZ_CP042806.1"/>
</dbReference>
<dbReference type="Proteomes" id="UP000321820">
    <property type="component" value="Chromosome"/>
</dbReference>
<protein>
    <submittedName>
        <fullName evidence="2">Uncharacterized protein</fullName>
    </submittedName>
</protein>
<dbReference type="EMBL" id="CP042806">
    <property type="protein sequence ID" value="QEE26762.1"/>
    <property type="molecule type" value="Genomic_DNA"/>
</dbReference>
<feature type="transmembrane region" description="Helical" evidence="1">
    <location>
        <begin position="101"/>
        <end position="125"/>
    </location>
</feature>
<keyword evidence="1" id="KW-1133">Transmembrane helix</keyword>